<evidence type="ECO:0000256" key="1">
    <source>
        <dbReference type="ARBA" id="ARBA00023002"/>
    </source>
</evidence>
<evidence type="ECO:0000259" key="3">
    <source>
        <dbReference type="Pfam" id="PF02826"/>
    </source>
</evidence>
<feature type="domain" description="D-isomer specific 2-hydroxyacid dehydrogenase NAD-binding" evidence="3">
    <location>
        <begin position="101"/>
        <end position="273"/>
    </location>
</feature>
<keyword evidence="5" id="KW-1185">Reference proteome</keyword>
<dbReference type="InterPro" id="IPR006140">
    <property type="entry name" value="D-isomer_DH_NAD-bd"/>
</dbReference>
<dbReference type="GO" id="GO:0051287">
    <property type="term" value="F:NAD binding"/>
    <property type="evidence" value="ECO:0007669"/>
    <property type="project" value="InterPro"/>
</dbReference>
<evidence type="ECO:0000313" key="5">
    <source>
        <dbReference type="Proteomes" id="UP000294832"/>
    </source>
</evidence>
<comment type="caution">
    <text evidence="4">The sequence shown here is derived from an EMBL/GenBank/DDBJ whole genome shotgun (WGS) entry which is preliminary data.</text>
</comment>
<sequence>MVHKLLLLTRENQHYQTLLQQLALPELTLLDDSPTAIREADIWLAEPALAAPLLPLAAKLQWLQSTFAGVDKLLTPKSRQDYQLTNIKGIFGPLMSEYVFGYLLAHCRQQQRYRQQQQQALWSPGEYNSLQGKQMLLLGTGSIGCHIATTAQHFGMKTIGLNRSGKSIMPFAQIITESQLTLALAAADVVVNTLPASAATTEILNRERLNYLKQRALLFNVGRGNAIDLEALGELLLSRPDITAILDVFPQEPLPANHRLWQQTNAFITPHISAPSFPTQVVEIFADNYQRWRQHHSLKYLVDFSRGY</sequence>
<dbReference type="InterPro" id="IPR036291">
    <property type="entry name" value="NAD(P)-bd_dom_sf"/>
</dbReference>
<dbReference type="PANTHER" id="PTHR43333">
    <property type="entry name" value="2-HACID_DH_C DOMAIN-CONTAINING PROTEIN"/>
    <property type="match status" value="1"/>
</dbReference>
<gene>
    <name evidence="4" type="ORF">EDC91_103213</name>
</gene>
<dbReference type="AlphaFoldDB" id="A0A4R2FGG9"/>
<dbReference type="RefSeq" id="WP_133037962.1">
    <property type="nucleotide sequence ID" value="NZ_SLWF01000003.1"/>
</dbReference>
<dbReference type="Gene3D" id="3.40.50.720">
    <property type="entry name" value="NAD(P)-binding Rossmann-like Domain"/>
    <property type="match status" value="2"/>
</dbReference>
<keyword evidence="2" id="KW-0520">NAD</keyword>
<dbReference type="OrthoDB" id="9787219at2"/>
<dbReference type="SUPFAM" id="SSF52283">
    <property type="entry name" value="Formate/glycerate dehydrogenase catalytic domain-like"/>
    <property type="match status" value="1"/>
</dbReference>
<name>A0A4R2FGG9_9GAMM</name>
<dbReference type="Pfam" id="PF02826">
    <property type="entry name" value="2-Hacid_dh_C"/>
    <property type="match status" value="1"/>
</dbReference>
<accession>A0A4R2FGG9</accession>
<protein>
    <submittedName>
        <fullName evidence="4">Phosphoglycerate dehydrogenase-like enzyme</fullName>
    </submittedName>
</protein>
<dbReference type="CDD" id="cd05300">
    <property type="entry name" value="2-Hacid_dh_1"/>
    <property type="match status" value="1"/>
</dbReference>
<evidence type="ECO:0000313" key="4">
    <source>
        <dbReference type="EMBL" id="TCN89029.1"/>
    </source>
</evidence>
<dbReference type="PANTHER" id="PTHR43333:SF1">
    <property type="entry name" value="D-ISOMER SPECIFIC 2-HYDROXYACID DEHYDROGENASE NAD-BINDING DOMAIN-CONTAINING PROTEIN"/>
    <property type="match status" value="1"/>
</dbReference>
<dbReference type="GO" id="GO:0016491">
    <property type="term" value="F:oxidoreductase activity"/>
    <property type="evidence" value="ECO:0007669"/>
    <property type="project" value="UniProtKB-KW"/>
</dbReference>
<organism evidence="4 5">
    <name type="scientific">Shewanella fodinae</name>
    <dbReference type="NCBI Taxonomy" id="552357"/>
    <lineage>
        <taxon>Bacteria</taxon>
        <taxon>Pseudomonadati</taxon>
        <taxon>Pseudomonadota</taxon>
        <taxon>Gammaproteobacteria</taxon>
        <taxon>Alteromonadales</taxon>
        <taxon>Shewanellaceae</taxon>
        <taxon>Shewanella</taxon>
    </lineage>
</organism>
<keyword evidence="1" id="KW-0560">Oxidoreductase</keyword>
<dbReference type="EMBL" id="SLWF01000003">
    <property type="protein sequence ID" value="TCN89029.1"/>
    <property type="molecule type" value="Genomic_DNA"/>
</dbReference>
<evidence type="ECO:0000256" key="2">
    <source>
        <dbReference type="ARBA" id="ARBA00023027"/>
    </source>
</evidence>
<dbReference type="Proteomes" id="UP000294832">
    <property type="component" value="Unassembled WGS sequence"/>
</dbReference>
<reference evidence="4 5" key="1">
    <citation type="submission" date="2019-03" db="EMBL/GenBank/DDBJ databases">
        <title>Freshwater and sediment microbial communities from various areas in North America, analyzing microbe dynamics in response to fracking.</title>
        <authorList>
            <person name="Lamendella R."/>
        </authorList>
    </citation>
    <scope>NUCLEOTIDE SEQUENCE [LARGE SCALE GENOMIC DNA]</scope>
    <source>
        <strain evidence="4 5">74A</strain>
    </source>
</reference>
<dbReference type="SUPFAM" id="SSF51735">
    <property type="entry name" value="NAD(P)-binding Rossmann-fold domains"/>
    <property type="match status" value="1"/>
</dbReference>
<proteinExistence type="predicted"/>